<dbReference type="InterPro" id="IPR023214">
    <property type="entry name" value="HAD_sf"/>
</dbReference>
<dbReference type="InterPro" id="IPR029057">
    <property type="entry name" value="PRTase-like"/>
</dbReference>
<protein>
    <recommendedName>
        <fullName evidence="3">Phosphoribosyltransferase</fullName>
    </recommendedName>
</protein>
<dbReference type="SUPFAM" id="SSF53271">
    <property type="entry name" value="PRTase-like"/>
    <property type="match status" value="1"/>
</dbReference>
<dbReference type="Proteomes" id="UP001596122">
    <property type="component" value="Unassembled WGS sequence"/>
</dbReference>
<dbReference type="InterPro" id="IPR000836">
    <property type="entry name" value="PRTase_dom"/>
</dbReference>
<dbReference type="RefSeq" id="WP_340271041.1">
    <property type="nucleotide sequence ID" value="NZ_JBBEOG010000009.1"/>
</dbReference>
<name>A0ABW0GPL4_9MICO</name>
<reference evidence="2" key="1">
    <citation type="journal article" date="2019" name="Int. J. Syst. Evol. Microbiol.">
        <title>The Global Catalogue of Microorganisms (GCM) 10K type strain sequencing project: providing services to taxonomists for standard genome sequencing and annotation.</title>
        <authorList>
            <consortium name="The Broad Institute Genomics Platform"/>
            <consortium name="The Broad Institute Genome Sequencing Center for Infectious Disease"/>
            <person name="Wu L."/>
            <person name="Ma J."/>
        </authorList>
    </citation>
    <scope>NUCLEOTIDE SEQUENCE [LARGE SCALE GENOMIC DNA]</scope>
    <source>
        <strain evidence="2">CCUG 43114</strain>
    </source>
</reference>
<evidence type="ECO:0000313" key="1">
    <source>
        <dbReference type="EMBL" id="MFC5381894.1"/>
    </source>
</evidence>
<evidence type="ECO:0008006" key="3">
    <source>
        <dbReference type="Google" id="ProtNLM"/>
    </source>
</evidence>
<dbReference type="Gene3D" id="3.40.50.2020">
    <property type="match status" value="1"/>
</dbReference>
<keyword evidence="2" id="KW-1185">Reference proteome</keyword>
<dbReference type="Gene3D" id="3.40.50.1000">
    <property type="entry name" value="HAD superfamily/HAD-like"/>
    <property type="match status" value="1"/>
</dbReference>
<evidence type="ECO:0000313" key="2">
    <source>
        <dbReference type="Proteomes" id="UP001596122"/>
    </source>
</evidence>
<dbReference type="EMBL" id="JBHSLD010000013">
    <property type="protein sequence ID" value="MFC5381894.1"/>
    <property type="molecule type" value="Genomic_DNA"/>
</dbReference>
<accession>A0ABW0GPL4</accession>
<sequence length="327" mass="37055">MEYRSVADLGRDVVQWADRLPRDIDIVAGIPRSGLLAANLLALHLHTPLADLEGLLAGRLLGAGQRMRNRSPADVIASARRILVVDDSLHYGGALAEARDKVRGHVLEERISYGVVYAARLDGEQRVDYHHSVVPVPRAFEWNVLHHTHLGQACMDIDGVLCRDPEGSEADGAPYEAFIDDVPPRLVPAREVGWLVTSRLERYRPQTERWLAAHGIRYKELVMHPAGSHEERRAASDHAERKAEVYRRTSAWLFIESDVRQAQRIAEIAGRPVFCTDVRQMVYPGVPVGRPARRLDQVRWRLPREVARNRERASRFGRRLLDGLSRR</sequence>
<organism evidence="1 2">
    <name type="scientific">Aquipuribacter nitratireducens</name>
    <dbReference type="NCBI Taxonomy" id="650104"/>
    <lineage>
        <taxon>Bacteria</taxon>
        <taxon>Bacillati</taxon>
        <taxon>Actinomycetota</taxon>
        <taxon>Actinomycetes</taxon>
        <taxon>Micrococcales</taxon>
        <taxon>Intrasporangiaceae</taxon>
        <taxon>Aquipuribacter</taxon>
    </lineage>
</organism>
<dbReference type="CDD" id="cd06223">
    <property type="entry name" value="PRTases_typeI"/>
    <property type="match status" value="1"/>
</dbReference>
<comment type="caution">
    <text evidence="1">The sequence shown here is derived from an EMBL/GenBank/DDBJ whole genome shotgun (WGS) entry which is preliminary data.</text>
</comment>
<proteinExistence type="predicted"/>
<gene>
    <name evidence="1" type="ORF">ACFPJ6_14005</name>
</gene>